<evidence type="ECO:0000256" key="1">
    <source>
        <dbReference type="ARBA" id="ARBA00008563"/>
    </source>
</evidence>
<dbReference type="GO" id="GO:1990904">
    <property type="term" value="C:ribonucleoprotein complex"/>
    <property type="evidence" value="ECO:0007669"/>
    <property type="project" value="UniProtKB-KW"/>
</dbReference>
<evidence type="ECO:0000313" key="7">
    <source>
        <dbReference type="Proteomes" id="UP000177967"/>
    </source>
</evidence>
<dbReference type="InterPro" id="IPR036164">
    <property type="entry name" value="bL21-like_sf"/>
</dbReference>
<keyword evidence="4 5" id="KW-0694">RNA-binding</keyword>
<comment type="similarity">
    <text evidence="1 4 5">Belongs to the bacterial ribosomal protein bL21 family.</text>
</comment>
<dbReference type="PANTHER" id="PTHR21349">
    <property type="entry name" value="50S RIBOSOMAL PROTEIN L21"/>
    <property type="match status" value="1"/>
</dbReference>
<dbReference type="PANTHER" id="PTHR21349:SF0">
    <property type="entry name" value="LARGE RIBOSOMAL SUBUNIT PROTEIN BL21M"/>
    <property type="match status" value="1"/>
</dbReference>
<comment type="caution">
    <text evidence="6">The sequence shown here is derived from an EMBL/GenBank/DDBJ whole genome shotgun (WGS) entry which is preliminary data.</text>
</comment>
<keyword evidence="2 4" id="KW-0689">Ribosomal protein</keyword>
<comment type="subunit">
    <text evidence="4">Part of the 50S ribosomal subunit. Contacts protein L20.</text>
</comment>
<evidence type="ECO:0000256" key="4">
    <source>
        <dbReference type="HAMAP-Rule" id="MF_01363"/>
    </source>
</evidence>
<name>A0A1G1V2S2_9BACT</name>
<evidence type="ECO:0000256" key="2">
    <source>
        <dbReference type="ARBA" id="ARBA00022980"/>
    </source>
</evidence>
<proteinExistence type="inferred from homology"/>
<protein>
    <recommendedName>
        <fullName evidence="4">Large ribosomal subunit protein bL21</fullName>
    </recommendedName>
</protein>
<accession>A0A1G1V2S2</accession>
<evidence type="ECO:0000256" key="3">
    <source>
        <dbReference type="ARBA" id="ARBA00023274"/>
    </source>
</evidence>
<dbReference type="Pfam" id="PF00829">
    <property type="entry name" value="Ribosomal_L21p"/>
    <property type="match status" value="1"/>
</dbReference>
<keyword evidence="4 5" id="KW-0699">rRNA-binding</keyword>
<dbReference type="AlphaFoldDB" id="A0A1G1V2S2"/>
<reference evidence="6 7" key="1">
    <citation type="journal article" date="2016" name="Nat. Commun.">
        <title>Thousands of microbial genomes shed light on interconnected biogeochemical processes in an aquifer system.</title>
        <authorList>
            <person name="Anantharaman K."/>
            <person name="Brown C.T."/>
            <person name="Hug L.A."/>
            <person name="Sharon I."/>
            <person name="Castelle C.J."/>
            <person name="Probst A.J."/>
            <person name="Thomas B.C."/>
            <person name="Singh A."/>
            <person name="Wilkins M.J."/>
            <person name="Karaoz U."/>
            <person name="Brodie E.L."/>
            <person name="Williams K.H."/>
            <person name="Hubbard S.S."/>
            <person name="Banfield J.F."/>
        </authorList>
    </citation>
    <scope>NUCLEOTIDE SEQUENCE [LARGE SCALE GENOMIC DNA]</scope>
</reference>
<evidence type="ECO:0000256" key="5">
    <source>
        <dbReference type="RuleBase" id="RU000562"/>
    </source>
</evidence>
<dbReference type="GO" id="GO:0003735">
    <property type="term" value="F:structural constituent of ribosome"/>
    <property type="evidence" value="ECO:0007669"/>
    <property type="project" value="InterPro"/>
</dbReference>
<dbReference type="SUPFAM" id="SSF141091">
    <property type="entry name" value="L21p-like"/>
    <property type="match status" value="1"/>
</dbReference>
<sequence>MQRYAVIQAGGHQYQVNEGDELLLDKLSAGVGEAIEFDHVVLVSNDGEVSLGNPFVIGAKVKAQVLGEEKGEKIRVAKYKAKSRYRKVNGFRAQLTRVKVENIVL</sequence>
<dbReference type="GO" id="GO:0019843">
    <property type="term" value="F:rRNA binding"/>
    <property type="evidence" value="ECO:0007669"/>
    <property type="project" value="UniProtKB-UniRule"/>
</dbReference>
<dbReference type="InterPro" id="IPR028909">
    <property type="entry name" value="bL21-like"/>
</dbReference>
<dbReference type="GO" id="GO:0005840">
    <property type="term" value="C:ribosome"/>
    <property type="evidence" value="ECO:0007669"/>
    <property type="project" value="UniProtKB-KW"/>
</dbReference>
<dbReference type="Proteomes" id="UP000177967">
    <property type="component" value="Unassembled WGS sequence"/>
</dbReference>
<dbReference type="GO" id="GO:0006412">
    <property type="term" value="P:translation"/>
    <property type="evidence" value="ECO:0007669"/>
    <property type="project" value="UniProtKB-UniRule"/>
</dbReference>
<dbReference type="HAMAP" id="MF_01363">
    <property type="entry name" value="Ribosomal_bL21"/>
    <property type="match status" value="1"/>
</dbReference>
<organism evidence="6 7">
    <name type="scientific">Candidatus Blackburnbacteria bacterium RIFCSPHIGHO2_01_FULL_43_15b</name>
    <dbReference type="NCBI Taxonomy" id="1797513"/>
    <lineage>
        <taxon>Bacteria</taxon>
        <taxon>Candidatus Blackburniibacteriota</taxon>
    </lineage>
</organism>
<evidence type="ECO:0000313" key="6">
    <source>
        <dbReference type="EMBL" id="OGY09664.1"/>
    </source>
</evidence>
<dbReference type="STRING" id="1797513.A2782_03000"/>
<keyword evidence="3 4" id="KW-0687">Ribonucleoprotein</keyword>
<dbReference type="InterPro" id="IPR001787">
    <property type="entry name" value="Ribosomal_bL21"/>
</dbReference>
<dbReference type="GO" id="GO:0005737">
    <property type="term" value="C:cytoplasm"/>
    <property type="evidence" value="ECO:0007669"/>
    <property type="project" value="UniProtKB-ARBA"/>
</dbReference>
<dbReference type="EMBL" id="MHBW01000006">
    <property type="protein sequence ID" value="OGY09664.1"/>
    <property type="molecule type" value="Genomic_DNA"/>
</dbReference>
<dbReference type="NCBIfam" id="TIGR00061">
    <property type="entry name" value="L21"/>
    <property type="match status" value="1"/>
</dbReference>
<gene>
    <name evidence="4" type="primary">rplU</name>
    <name evidence="6" type="ORF">A2782_03000</name>
</gene>
<comment type="function">
    <text evidence="4 5">This protein binds to 23S rRNA in the presence of protein L20.</text>
</comment>